<evidence type="ECO:0008006" key="3">
    <source>
        <dbReference type="Google" id="ProtNLM"/>
    </source>
</evidence>
<dbReference type="RefSeq" id="WP_015527754.1">
    <property type="nucleotide sequence ID" value="NZ_CACRUQ010000006.1"/>
</dbReference>
<dbReference type="Gene3D" id="1.20.1260.10">
    <property type="match status" value="1"/>
</dbReference>
<protein>
    <recommendedName>
        <fullName evidence="3">DUF2383 domain-containing protein</fullName>
    </recommendedName>
</protein>
<sequence length="143" mass="16225">MDEQTRKLYEECNIGCQMAIESMQQIKDFTQDTTLFQLIEKYIDRHSRLGGNAKDHLIDSGNEVKTPGMMASAFSWFSTELKLNLNDDNSKIAKLLIDGCSMGIKTLGERANTLNRADKSADALARKIIKTEEEMIRELESFL</sequence>
<gene>
    <name evidence="1" type="ORF">ERS852502_00889</name>
</gene>
<dbReference type="Proteomes" id="UP000078383">
    <property type="component" value="Unassembled WGS sequence"/>
</dbReference>
<proteinExistence type="predicted"/>
<dbReference type="EMBL" id="CZBX01000003">
    <property type="protein sequence ID" value="CUQ84305.1"/>
    <property type="molecule type" value="Genomic_DNA"/>
</dbReference>
<dbReference type="OrthoDB" id="1651292at2"/>
<dbReference type="InterPro" id="IPR012347">
    <property type="entry name" value="Ferritin-like"/>
</dbReference>
<accession>A0A174ZAL4</accession>
<name>A0A174ZAL4_9FIRM</name>
<evidence type="ECO:0000313" key="2">
    <source>
        <dbReference type="Proteomes" id="UP000078383"/>
    </source>
</evidence>
<organism evidence="1 2">
    <name type="scientific">[Ruminococcus] torques</name>
    <dbReference type="NCBI Taxonomy" id="33039"/>
    <lineage>
        <taxon>Bacteria</taxon>
        <taxon>Bacillati</taxon>
        <taxon>Bacillota</taxon>
        <taxon>Clostridia</taxon>
        <taxon>Lachnospirales</taxon>
        <taxon>Lachnospiraceae</taxon>
        <taxon>Mediterraneibacter</taxon>
    </lineage>
</organism>
<evidence type="ECO:0000313" key="1">
    <source>
        <dbReference type="EMBL" id="CUQ84305.1"/>
    </source>
</evidence>
<dbReference type="AlphaFoldDB" id="A0A174ZAL4"/>
<reference evidence="1 2" key="1">
    <citation type="submission" date="2015-09" db="EMBL/GenBank/DDBJ databases">
        <authorList>
            <consortium name="Pathogen Informatics"/>
        </authorList>
    </citation>
    <scope>NUCLEOTIDE SEQUENCE [LARGE SCALE GENOMIC DNA]</scope>
    <source>
        <strain evidence="1 2">2789STDY5834889</strain>
    </source>
</reference>